<feature type="compositionally biased region" description="Low complexity" evidence="1">
    <location>
        <begin position="1061"/>
        <end position="1074"/>
    </location>
</feature>
<feature type="compositionally biased region" description="Gly residues" evidence="1">
    <location>
        <begin position="149"/>
        <end position="167"/>
    </location>
</feature>
<proteinExistence type="predicted"/>
<feature type="region of interest" description="Disordered" evidence="1">
    <location>
        <begin position="147"/>
        <end position="171"/>
    </location>
</feature>
<feature type="compositionally biased region" description="Polar residues" evidence="1">
    <location>
        <begin position="554"/>
        <end position="570"/>
    </location>
</feature>
<feature type="region of interest" description="Disordered" evidence="1">
    <location>
        <begin position="444"/>
        <end position="524"/>
    </location>
</feature>
<feature type="compositionally biased region" description="Low complexity" evidence="1">
    <location>
        <begin position="11"/>
        <end position="20"/>
    </location>
</feature>
<feature type="compositionally biased region" description="Polar residues" evidence="1">
    <location>
        <begin position="1174"/>
        <end position="1183"/>
    </location>
</feature>
<feature type="compositionally biased region" description="Basic and acidic residues" evidence="1">
    <location>
        <begin position="1314"/>
        <end position="1336"/>
    </location>
</feature>
<dbReference type="EnsemblMetazoa" id="AATE013610-RA">
    <property type="protein sequence ID" value="AATE013610-PA.1"/>
    <property type="gene ID" value="AATE013610"/>
</dbReference>
<feature type="region of interest" description="Disordered" evidence="1">
    <location>
        <begin position="1237"/>
        <end position="1377"/>
    </location>
</feature>
<feature type="compositionally biased region" description="Low complexity" evidence="1">
    <location>
        <begin position="1160"/>
        <end position="1173"/>
    </location>
</feature>
<organism evidence="2">
    <name type="scientific">Anopheles atroparvus</name>
    <name type="common">European mosquito</name>
    <dbReference type="NCBI Taxonomy" id="41427"/>
    <lineage>
        <taxon>Eukaryota</taxon>
        <taxon>Metazoa</taxon>
        <taxon>Ecdysozoa</taxon>
        <taxon>Arthropoda</taxon>
        <taxon>Hexapoda</taxon>
        <taxon>Insecta</taxon>
        <taxon>Pterygota</taxon>
        <taxon>Neoptera</taxon>
        <taxon>Endopterygota</taxon>
        <taxon>Diptera</taxon>
        <taxon>Nematocera</taxon>
        <taxon>Culicoidea</taxon>
        <taxon>Culicidae</taxon>
        <taxon>Anophelinae</taxon>
        <taxon>Anopheles</taxon>
    </lineage>
</organism>
<feature type="compositionally biased region" description="Basic and acidic residues" evidence="1">
    <location>
        <begin position="619"/>
        <end position="629"/>
    </location>
</feature>
<feature type="compositionally biased region" description="Gly residues" evidence="1">
    <location>
        <begin position="1248"/>
        <end position="1258"/>
    </location>
</feature>
<feature type="compositionally biased region" description="Basic and acidic residues" evidence="1">
    <location>
        <begin position="1"/>
        <end position="10"/>
    </location>
</feature>
<sequence>MYSQNDERSSTARGSAASSGQHHHHSQSDHGHGRGFHRYLGSYGSSSTPSSSLENQRSLEAQLSASTATTSSLFGDPVLPSTRHADLLGGEDLYQNLKNNIELYHAKLFSEQERHRQAERDALFEQYANGGGVVGGSAVDGYRAHSATGGSGSGSGSTGGSGIGSGRGVKSSVGPNVMTYAEVPPRSRNFARTQSAGLGVDISNMRSNVLDMDLLKQNDWIDFTEHEYRHSLIPTTSRTVADVQQFAGANIPRKIENGVFQNPRAAAAARASRRNSITDSAGMYGMRSAGGLSAISDKPPGSATFTVLGHGGGSLGYDGLPIGGIHDISTSSEANSEYERMVRVADARQHKNTAFTIINEVLPKSSSFDMTGSLRYSPYREKHRMASSRILSASSATTGAMHGYYGYGYGSEYAEEGSISTPIVHPGIRRRFSSSELSASVIGGRKGEAALSGRSKRPPKSKTSLSIAGRRQPGVLEVVSKKSTVPSAKVTITQPSEDGRSLTPTPSESGLSGTGTDGDRISIPEHQLRNLKLFGYKPFSGGRALSPVPDKSSMENSQADLKLESSSSGSAVKKGPVFNIRGLLMSPRQREKAKESSSTVQPDTKVDPGAVTEQPSRAQSKEPTGKEQEAPTGSPPKKRRFNLARAIIESARGGGGGGAPEPEKTQPKPAPSKKEQVVDGGEEDAVERRKMALKMKLGIVRSGVRKDSEGNGVKEKKGKSKKGQTGGAASSNAKGGKKQAKSAVSAKGGKKGTTRGKGRDYDDDDEEDDDDYGASYGRRGLDLGSKKPKKTVGGGGGGGGGMLKSALNYAASFRSRSERVGTAGAGGRKKPSASEPPKGAKGAPSGRPGKEMEKMTPNARRRDKSAKAIQPEARGKSGTRQQAAGRVKSGKAQGPAGAGASSRAKSAAGPRGKTLRRSSSALAIDVGQQRKMNKLYEKNQKATTGPGGLLGLGGRGGKSSSSLISKANRQSNDGNASSGQGATGGALSKSDSRGEMRGKGSAKMSDGGGGSDTKERFEKRDSDRSLKKSDSNKSLATMGGKAKKSDSKSSLLTKRSDSRSSLHQTVAGAGESSGVAGGDGGDASGTELGGKSPHNSVHETAPEAAAGGVKSARPTPKLQSKGSLLSLISLKGSKRNLDRGGAGAAGAGAGAEGGAQRPDTAATIATAADGTMASSTRLKSASMRNAPGAAGSGEGAVEDAAGALNEKPMSTKPLRRLMSRGSLLSIKSIAHARSFTNIRPPTATGADGAAGGVGGAGGESIPPQTMTKVTEGSQEHDDTTDTETSHGGTAMGGPDGQGSMGVATHELTVAGDGEGEKVSNEYNGDRMRSPMAEHKQQQMPGSRSPDMDNVSSANTESMRDRTMGKGQEQAGGANNSY</sequence>
<feature type="compositionally biased region" description="Gly residues" evidence="1">
    <location>
        <begin position="945"/>
        <end position="957"/>
    </location>
</feature>
<reference evidence="2" key="1">
    <citation type="submission" date="2022-08" db="UniProtKB">
        <authorList>
            <consortium name="EnsemblMetazoa"/>
        </authorList>
    </citation>
    <scope>IDENTIFICATION</scope>
    <source>
        <strain evidence="2">EBRO</strain>
    </source>
</reference>
<feature type="region of interest" description="Disordered" evidence="1">
    <location>
        <begin position="1135"/>
        <end position="1216"/>
    </location>
</feature>
<feature type="compositionally biased region" description="Polar residues" evidence="1">
    <location>
        <begin position="1262"/>
        <end position="1272"/>
    </location>
</feature>
<dbReference type="VEuPathDB" id="VectorBase:AATE013610"/>
<evidence type="ECO:0000313" key="2">
    <source>
        <dbReference type="EnsemblMetazoa" id="AATE013610-PA.1"/>
    </source>
</evidence>
<feature type="compositionally biased region" description="Polar residues" evidence="1">
    <location>
        <begin position="481"/>
        <end position="511"/>
    </location>
</feature>
<protein>
    <submittedName>
        <fullName evidence="2">Uncharacterized protein</fullName>
    </submittedName>
</protein>
<feature type="compositionally biased region" description="Gly residues" evidence="1">
    <location>
        <begin position="1289"/>
        <end position="1299"/>
    </location>
</feature>
<feature type="region of interest" description="Disordered" evidence="1">
    <location>
        <begin position="1"/>
        <end position="64"/>
    </location>
</feature>
<accession>A0A182J8X4</accession>
<feature type="compositionally biased region" description="Basic and acidic residues" evidence="1">
    <location>
        <begin position="704"/>
        <end position="715"/>
    </location>
</feature>
<feature type="compositionally biased region" description="Basic and acidic residues" evidence="1">
    <location>
        <begin position="1012"/>
        <end position="1031"/>
    </location>
</feature>
<name>A0A182J8X4_ANOAO</name>
<evidence type="ECO:0000256" key="1">
    <source>
        <dbReference type="SAM" id="MobiDB-lite"/>
    </source>
</evidence>
<feature type="compositionally biased region" description="Low complexity" evidence="1">
    <location>
        <begin position="39"/>
        <end position="64"/>
    </location>
</feature>
<feature type="compositionally biased region" description="Polar residues" evidence="1">
    <location>
        <begin position="964"/>
        <end position="980"/>
    </location>
</feature>
<feature type="compositionally biased region" description="Gly residues" evidence="1">
    <location>
        <begin position="1140"/>
        <end position="1153"/>
    </location>
</feature>
<feature type="region of interest" description="Disordered" evidence="1">
    <location>
        <begin position="541"/>
        <end position="804"/>
    </location>
</feature>
<feature type="region of interest" description="Disordered" evidence="1">
    <location>
        <begin position="817"/>
        <end position="1123"/>
    </location>
</feature>
<feature type="compositionally biased region" description="Low complexity" evidence="1">
    <location>
        <begin position="890"/>
        <end position="912"/>
    </location>
</feature>
<feature type="compositionally biased region" description="Gly residues" evidence="1">
    <location>
        <begin position="792"/>
        <end position="802"/>
    </location>
</feature>
<feature type="compositionally biased region" description="Basic and acidic residues" evidence="1">
    <location>
        <begin position="661"/>
        <end position="677"/>
    </location>
</feature>
<feature type="compositionally biased region" description="Acidic residues" evidence="1">
    <location>
        <begin position="761"/>
        <end position="772"/>
    </location>
</feature>